<name>A0A1V4A1X9_9ACTN</name>
<dbReference type="AlphaFoldDB" id="A0A1V4A1X9"/>
<dbReference type="STRING" id="83656.B1H18_27360"/>
<dbReference type="EMBL" id="MVFC01000032">
    <property type="protein sequence ID" value="OON73297.1"/>
    <property type="molecule type" value="Genomic_DNA"/>
</dbReference>
<keyword evidence="3" id="KW-1185">Reference proteome</keyword>
<dbReference type="InterPro" id="IPR023809">
    <property type="entry name" value="Thiopep_bacteriocin_synth_dom"/>
</dbReference>
<accession>A0A1V4A1X9</accession>
<gene>
    <name evidence="2" type="ORF">B1H18_27360</name>
</gene>
<dbReference type="NCBIfam" id="TIGR03891">
    <property type="entry name" value="thiopep_ocin"/>
    <property type="match status" value="1"/>
</dbReference>
<organism evidence="2 3">
    <name type="scientific">Streptomyces tsukubensis</name>
    <dbReference type="NCBI Taxonomy" id="83656"/>
    <lineage>
        <taxon>Bacteria</taxon>
        <taxon>Bacillati</taxon>
        <taxon>Actinomycetota</taxon>
        <taxon>Actinomycetes</taxon>
        <taxon>Kitasatosporales</taxon>
        <taxon>Streptomycetaceae</taxon>
        <taxon>Streptomyces</taxon>
    </lineage>
</organism>
<evidence type="ECO:0000313" key="2">
    <source>
        <dbReference type="EMBL" id="OON73297.1"/>
    </source>
</evidence>
<dbReference type="Pfam" id="PF14028">
    <property type="entry name" value="Lant_dehydr_C"/>
    <property type="match status" value="1"/>
</dbReference>
<feature type="domain" description="Thiopeptide-type bacteriocin biosynthesis" evidence="1">
    <location>
        <begin position="11"/>
        <end position="254"/>
    </location>
</feature>
<comment type="caution">
    <text evidence="2">The sequence shown here is derived from an EMBL/GenBank/DDBJ whole genome shotgun (WGS) entry which is preliminary data.</text>
</comment>
<evidence type="ECO:0000259" key="1">
    <source>
        <dbReference type="Pfam" id="PF14028"/>
    </source>
</evidence>
<reference evidence="2 3" key="1">
    <citation type="submission" date="2017-02" db="EMBL/GenBank/DDBJ databases">
        <title>Draft Genome Sequence of Streptomyces tsukubaensis F601, a Producer of the immunosuppressant tacrolimus FK506.</title>
        <authorList>
            <person name="Zong G."/>
            <person name="Zhong C."/>
            <person name="Fu J."/>
            <person name="Qin R."/>
            <person name="Cao G."/>
        </authorList>
    </citation>
    <scope>NUCLEOTIDE SEQUENCE [LARGE SCALE GENOMIC DNA]</scope>
    <source>
        <strain evidence="2 3">F601</strain>
    </source>
</reference>
<evidence type="ECO:0000313" key="3">
    <source>
        <dbReference type="Proteomes" id="UP000190539"/>
    </source>
</evidence>
<sequence length="258" mass="28438">MNIRFADYPSADRTFRAYLTPALRSYPVGTWWFVRKYPHWRLRFYPAPNASPEDALRHVTEALDSSVSWSVTKEWTATPYEPEAIAFGGPVGMPLAQELFHADSVGVLGYLGVAADGSARTLDAKATSLVAMTLLMRAAGLEFGEQGDVWGRVEERRPLAEDVSPEQVSSMVEPMRRLLLSDARPLLNAGDLACVRPWIEGLEQGGEALADAAGSGNIGLGKRGILARHVLFHWNRMGFTVRQQSIWSRAAREAVLGQ</sequence>
<dbReference type="Proteomes" id="UP000190539">
    <property type="component" value="Unassembled WGS sequence"/>
</dbReference>
<dbReference type="OrthoDB" id="4678170at2"/>
<protein>
    <submittedName>
        <fullName evidence="2">Bacteriocin biosynthesis protein</fullName>
    </submittedName>
</protein>
<proteinExistence type="predicted"/>